<dbReference type="Proteomes" id="UP001225356">
    <property type="component" value="Unassembled WGS sequence"/>
</dbReference>
<feature type="domain" description="Schlafen AlbA-2" evidence="1">
    <location>
        <begin position="38"/>
        <end position="163"/>
    </location>
</feature>
<evidence type="ECO:0000259" key="1">
    <source>
        <dbReference type="Pfam" id="PF04326"/>
    </source>
</evidence>
<keyword evidence="3" id="KW-1185">Reference proteome</keyword>
<evidence type="ECO:0000313" key="3">
    <source>
        <dbReference type="Proteomes" id="UP001225356"/>
    </source>
</evidence>
<dbReference type="InterPro" id="IPR007421">
    <property type="entry name" value="Schlafen_AlbA_2_dom"/>
</dbReference>
<evidence type="ECO:0000313" key="2">
    <source>
        <dbReference type="EMBL" id="MDP9848143.1"/>
    </source>
</evidence>
<accession>A0ABT9QN29</accession>
<organism evidence="2 3">
    <name type="scientific">Streptosporangium lutulentum</name>
    <dbReference type="NCBI Taxonomy" id="1461250"/>
    <lineage>
        <taxon>Bacteria</taxon>
        <taxon>Bacillati</taxon>
        <taxon>Actinomycetota</taxon>
        <taxon>Actinomycetes</taxon>
        <taxon>Streptosporangiales</taxon>
        <taxon>Streptosporangiaceae</taxon>
        <taxon>Streptosporangium</taxon>
    </lineage>
</organism>
<dbReference type="RefSeq" id="WP_307565242.1">
    <property type="nucleotide sequence ID" value="NZ_JAUSQU010000001.1"/>
</dbReference>
<reference evidence="2 3" key="1">
    <citation type="submission" date="2023-07" db="EMBL/GenBank/DDBJ databases">
        <title>Sequencing the genomes of 1000 actinobacteria strains.</title>
        <authorList>
            <person name="Klenk H.-P."/>
        </authorList>
    </citation>
    <scope>NUCLEOTIDE SEQUENCE [LARGE SCALE GENOMIC DNA]</scope>
    <source>
        <strain evidence="2 3">DSM 46740</strain>
    </source>
</reference>
<name>A0ABT9QN29_9ACTN</name>
<dbReference type="EMBL" id="JAUSQU010000001">
    <property type="protein sequence ID" value="MDP9848143.1"/>
    <property type="molecule type" value="Genomic_DNA"/>
</dbReference>
<dbReference type="Pfam" id="PF04326">
    <property type="entry name" value="SLFN_AlbA_2"/>
    <property type="match status" value="1"/>
</dbReference>
<gene>
    <name evidence="2" type="ORF">J2853_007354</name>
</gene>
<sequence>MSTFRSQRLEKLLGTQITAESLTWEHLVTLKDVKVREAADLDYKIMYGAQPSDRHKPGGDVAAMANTQGGLIIIGAEEDNDAQLTDLPGVALSDKEHTRLLSLIGDHVHPYAEFEVIPVPDPERDGIGCYVIAVPRSPRTPHGVLINEGYRWPRRIGHKTTNMSEPELATRYRARFALAHDQLGRVDDIERVARNRCAIRSGGWVVVSFVPDLPGDMVVNWNTFTAFKQEFGDKDPVLLSGGLNAWEHTTPGPRCLILDTGVDLGHDDQVKIRTAQLYTDGAGVFAMHLVDANKEARRAKPEENLPCRLGEQSLMIAVLSGVRFLARYARDYAYAGGDALIRVRVGDAEPVSMDLGTMASGITTRLGRFVRLGATAERAAPLDELADDTPQLVATAAYLVGDIMRSFGHPDVLHITTDGQVAPDRWGKNAALIRSWAETAGIETV</sequence>
<dbReference type="Gene3D" id="3.30.950.30">
    <property type="entry name" value="Schlafen, AAA domain"/>
    <property type="match status" value="1"/>
</dbReference>
<protein>
    <recommendedName>
        <fullName evidence="1">Schlafen AlbA-2 domain-containing protein</fullName>
    </recommendedName>
</protein>
<proteinExistence type="predicted"/>
<comment type="caution">
    <text evidence="2">The sequence shown here is derived from an EMBL/GenBank/DDBJ whole genome shotgun (WGS) entry which is preliminary data.</text>
</comment>
<dbReference type="InterPro" id="IPR038461">
    <property type="entry name" value="Schlafen_AlbA_2_dom_sf"/>
</dbReference>